<keyword evidence="1" id="KW-0732">Signal</keyword>
<dbReference type="RefSeq" id="WP_311576842.1">
    <property type="nucleotide sequence ID" value="NZ_JAVRIF010000001.1"/>
</dbReference>
<dbReference type="InterPro" id="IPR036116">
    <property type="entry name" value="FN3_sf"/>
</dbReference>
<accession>A0ABU2ZX53</accession>
<protein>
    <submittedName>
        <fullName evidence="2">Ig-like domain-containing protein</fullName>
    </submittedName>
</protein>
<name>A0ABU2ZX53_9GAMM</name>
<keyword evidence="3" id="KW-1185">Reference proteome</keyword>
<dbReference type="Proteomes" id="UP001266357">
    <property type="component" value="Unassembled WGS sequence"/>
</dbReference>
<dbReference type="NCBIfam" id="NF012211">
    <property type="entry name" value="tand_rpt_95"/>
    <property type="match status" value="9"/>
</dbReference>
<feature type="chain" id="PRO_5046000215" evidence="1">
    <location>
        <begin position="26"/>
        <end position="1154"/>
    </location>
</feature>
<proteinExistence type="predicted"/>
<evidence type="ECO:0000256" key="1">
    <source>
        <dbReference type="SAM" id="SignalP"/>
    </source>
</evidence>
<dbReference type="InterPro" id="IPR013783">
    <property type="entry name" value="Ig-like_fold"/>
</dbReference>
<sequence length="1154" mass="122455">MRTLSIITLTSLVCLVGCGGSSETAQENNIQPEPPVTVAPVELQNTVSLAGMSGQDKPVKQQVEGQALTKSAVVKTSFANAQGTIRSATGSAAVVGNLTLGVTAQDPDGIKQLSLYLPKINRSFILCTDSCLENSEITVTGLNPQLSGEQSGDLRIELIVKDSQDNETLADTLSVNWQPIIIPSLSAVRENGTISLTWGAANSAQRYNIYAATDADLTRANVLELDNGVQFLSQTATNIQLTDQDENKPYYVIVTAINNGGESGMTAPIVIPSQFVEVNLPPIARVDSFQVNEDESLSGNVLINDEDPEGGELTVELAATPPTQGELELNASGEFTYTPRENFFGNDSFRYIISDEQGLEGEALVTLTVNSVNDLPVALNDVYTLSANNNIAVSSPGILSNDSDIDGDTLVVEPTPITAPEFGSLNLNDNGSFTYVANSNFDLSDSFEYQISDGQGGTHSATVTILSSAEFAAPIANNDSYQTNEDITLVVNTTINGILGNDQEPNGFEFQLDDTLITEPQHGQLNLSLDGTFTYIPESNYVGVDQFQYQITSTTGKTAQATVSINILSQPDAPLANDDNYQLEEDQILFVDAEQGLLINDSDPDGGSIAVDPVVVNLPSQGVVVLHDDGSFEYTPVANFNGVDSFTYQIMNESQLTSQAQVTLTVSAKNDAPLALDDFASTDQGVSVTIDVLANDVDLDGGQLTIESATVDTGTVSIVDKKLVYQPEENYSGVANITYTIAEPDGLTATANVIVAVNTTIEINNDPIAVNDSFSLNEDTVFDGQSVLANDSDEDNDVLTVQTTPVNDVSHGALTLFSDGSFVYTPASNFNGDDSFTYSISDGQGGFDQASVSLVINAINDLPNAVDDTLSVFENSAIEGINVLLNDSDVDNDTLTLATTPVSDVANGTLNLNSNGDISYSPRPTFNGADSFIYEVNDGQGGTAKAGVNINIISTNVAPIASNDSFEMDENAILSGSSVLLNDKDEDNDKLTVTTTPVNNVSNGILSLKEDGTFVYTPSLNFDGTDSFVYEVKDPEGATSQATVSINVLNSIVSPIAFDDSYTIITVLGIGDKLKGNVLDNDFEPEGGDLKVTETPITNVKYGELSKLDKNGSFEYTPNFGFLGTDSFVYEIYDDENPSAGKSTATVTIAVISL</sequence>
<evidence type="ECO:0000313" key="3">
    <source>
        <dbReference type="Proteomes" id="UP001266357"/>
    </source>
</evidence>
<comment type="caution">
    <text evidence="2">The sequence shown here is derived from an EMBL/GenBank/DDBJ whole genome shotgun (WGS) entry which is preliminary data.</text>
</comment>
<gene>
    <name evidence="2" type="ORF">RM573_02700</name>
</gene>
<dbReference type="EMBL" id="JAVRIF010000001">
    <property type="protein sequence ID" value="MDT0602496.1"/>
    <property type="molecule type" value="Genomic_DNA"/>
</dbReference>
<dbReference type="Gene3D" id="2.60.40.10">
    <property type="entry name" value="Immunoglobulins"/>
    <property type="match status" value="1"/>
</dbReference>
<dbReference type="Pfam" id="PF17963">
    <property type="entry name" value="Big_9"/>
    <property type="match status" value="9"/>
</dbReference>
<reference evidence="2 3" key="1">
    <citation type="submission" date="2023-09" db="EMBL/GenBank/DDBJ databases">
        <authorList>
            <person name="Rey-Velasco X."/>
        </authorList>
    </citation>
    <scope>NUCLEOTIDE SEQUENCE [LARGE SCALE GENOMIC DNA]</scope>
    <source>
        <strain evidence="2 3">W431</strain>
    </source>
</reference>
<organism evidence="2 3">
    <name type="scientific">Thalassotalea castellviae</name>
    <dbReference type="NCBI Taxonomy" id="3075612"/>
    <lineage>
        <taxon>Bacteria</taxon>
        <taxon>Pseudomonadati</taxon>
        <taxon>Pseudomonadota</taxon>
        <taxon>Gammaproteobacteria</taxon>
        <taxon>Alteromonadales</taxon>
        <taxon>Colwelliaceae</taxon>
        <taxon>Thalassotalea</taxon>
    </lineage>
</organism>
<evidence type="ECO:0000313" key="2">
    <source>
        <dbReference type="EMBL" id="MDT0602496.1"/>
    </source>
</evidence>
<dbReference type="Gene3D" id="2.60.40.3440">
    <property type="match status" value="8"/>
</dbReference>
<dbReference type="Gene3D" id="2.60.40.2810">
    <property type="match status" value="1"/>
</dbReference>
<feature type="signal peptide" evidence="1">
    <location>
        <begin position="1"/>
        <end position="25"/>
    </location>
</feature>
<dbReference type="SUPFAM" id="SSF49265">
    <property type="entry name" value="Fibronectin type III"/>
    <property type="match status" value="1"/>
</dbReference>